<dbReference type="InterPro" id="IPR001356">
    <property type="entry name" value="HD"/>
</dbReference>
<dbReference type="Proteomes" id="UP001634393">
    <property type="component" value="Unassembled WGS sequence"/>
</dbReference>
<dbReference type="PANTHER" id="PTHR24326:SF122">
    <property type="entry name" value="HOMEOBOX-LEUCINE ZIPPER PROTEIN HOX6"/>
    <property type="match status" value="1"/>
</dbReference>
<name>A0ABD3S082_9LAMI</name>
<dbReference type="GO" id="GO:0000981">
    <property type="term" value="F:DNA-binding transcription factor activity, RNA polymerase II-specific"/>
    <property type="evidence" value="ECO:0007669"/>
    <property type="project" value="UniProtKB-UniRule"/>
</dbReference>
<dbReference type="GO" id="GO:0003677">
    <property type="term" value="F:DNA binding"/>
    <property type="evidence" value="ECO:0007669"/>
    <property type="project" value="UniProtKB-UniRule"/>
</dbReference>
<evidence type="ECO:0000256" key="2">
    <source>
        <dbReference type="ARBA" id="ARBA00023015"/>
    </source>
</evidence>
<keyword evidence="14" id="KW-1185">Reference proteome</keyword>
<feature type="domain" description="Homeobox" evidence="12">
    <location>
        <begin position="6"/>
        <end position="66"/>
    </location>
</feature>
<dbReference type="Pfam" id="PF02183">
    <property type="entry name" value="HALZ"/>
    <property type="match status" value="1"/>
</dbReference>
<dbReference type="EMBL" id="JBJXBP010000007">
    <property type="protein sequence ID" value="KAL3817865.1"/>
    <property type="molecule type" value="Genomic_DNA"/>
</dbReference>
<dbReference type="AlphaFoldDB" id="A0ABD3S082"/>
<comment type="subcellular location">
    <subcellularLocation>
        <location evidence="1 8 9">Nucleus</location>
    </subcellularLocation>
</comment>
<organism evidence="13 14">
    <name type="scientific">Penstemon smallii</name>
    <dbReference type="NCBI Taxonomy" id="265156"/>
    <lineage>
        <taxon>Eukaryota</taxon>
        <taxon>Viridiplantae</taxon>
        <taxon>Streptophyta</taxon>
        <taxon>Embryophyta</taxon>
        <taxon>Tracheophyta</taxon>
        <taxon>Spermatophyta</taxon>
        <taxon>Magnoliopsida</taxon>
        <taxon>eudicotyledons</taxon>
        <taxon>Gunneridae</taxon>
        <taxon>Pentapetalae</taxon>
        <taxon>asterids</taxon>
        <taxon>lamiids</taxon>
        <taxon>Lamiales</taxon>
        <taxon>Plantaginaceae</taxon>
        <taxon>Cheloneae</taxon>
        <taxon>Penstemon</taxon>
    </lineage>
</organism>
<keyword evidence="2 10" id="KW-0805">Transcription regulation</keyword>
<dbReference type="PROSITE" id="PS00027">
    <property type="entry name" value="HOMEOBOX_1"/>
    <property type="match status" value="1"/>
</dbReference>
<dbReference type="PRINTS" id="PR00031">
    <property type="entry name" value="HTHREPRESSR"/>
</dbReference>
<dbReference type="GO" id="GO:0005634">
    <property type="term" value="C:nucleus"/>
    <property type="evidence" value="ECO:0007669"/>
    <property type="project" value="UniProtKB-SubCell"/>
</dbReference>
<dbReference type="SUPFAM" id="SSF46689">
    <property type="entry name" value="Homeodomain-like"/>
    <property type="match status" value="1"/>
</dbReference>
<gene>
    <name evidence="13" type="ORF">ACJIZ3_003770</name>
</gene>
<dbReference type="Pfam" id="PF00046">
    <property type="entry name" value="Homeodomain"/>
    <property type="match status" value="1"/>
</dbReference>
<evidence type="ECO:0000256" key="1">
    <source>
        <dbReference type="ARBA" id="ARBA00004123"/>
    </source>
</evidence>
<comment type="similarity">
    <text evidence="7 10">Belongs to the HD-ZIP homeobox family. Class I subfamily.</text>
</comment>
<sequence length="198" mass="22910">MSTAKKTSINNRKRFSDDQIKSLETTFSNESRPELRLKQHLANKLGLQPRQVAIWFQNKRARSKSRQIEEQYSMLKSDYDQLASQMETLTKENQTLVIQLQRLKKMADKGDDEDTENKNHFTLETSEDQRPLLEINSQGLCMQSCSDQNRKVDYLEDIDVQYMAQIAEGGLTSHDNGCSFESCTLLDNAGNSSQWWDF</sequence>
<comment type="function">
    <text evidence="10">Transcription factor.</text>
</comment>
<dbReference type="InterPro" id="IPR045224">
    <property type="entry name" value="HDZip_class_I_plant"/>
</dbReference>
<dbReference type="InterPro" id="IPR000047">
    <property type="entry name" value="HTH_motif"/>
</dbReference>
<accession>A0ABD3S082</accession>
<evidence type="ECO:0000313" key="14">
    <source>
        <dbReference type="Proteomes" id="UP001634393"/>
    </source>
</evidence>
<feature type="DNA-binding region" description="Homeobox" evidence="8">
    <location>
        <begin position="8"/>
        <end position="67"/>
    </location>
</feature>
<evidence type="ECO:0000256" key="8">
    <source>
        <dbReference type="PROSITE-ProRule" id="PRU00108"/>
    </source>
</evidence>
<evidence type="ECO:0000256" key="9">
    <source>
        <dbReference type="RuleBase" id="RU000682"/>
    </source>
</evidence>
<evidence type="ECO:0000256" key="11">
    <source>
        <dbReference type="SAM" id="Coils"/>
    </source>
</evidence>
<evidence type="ECO:0000256" key="10">
    <source>
        <dbReference type="RuleBase" id="RU369038"/>
    </source>
</evidence>
<reference evidence="13 14" key="1">
    <citation type="submission" date="2024-12" db="EMBL/GenBank/DDBJ databases">
        <title>The unique morphological basis and parallel evolutionary history of personate flowers in Penstemon.</title>
        <authorList>
            <person name="Depatie T.H."/>
            <person name="Wessinger C.A."/>
        </authorList>
    </citation>
    <scope>NUCLEOTIDE SEQUENCE [LARGE SCALE GENOMIC DNA]</scope>
    <source>
        <strain evidence="13">WTNN_2</strain>
        <tissue evidence="13">Leaf</tissue>
    </source>
</reference>
<dbReference type="SMART" id="SM00389">
    <property type="entry name" value="HOX"/>
    <property type="match status" value="1"/>
</dbReference>
<evidence type="ECO:0000256" key="5">
    <source>
        <dbReference type="ARBA" id="ARBA00023163"/>
    </source>
</evidence>
<dbReference type="Gene3D" id="1.10.10.60">
    <property type="entry name" value="Homeodomain-like"/>
    <property type="match status" value="1"/>
</dbReference>
<keyword evidence="6 8" id="KW-0539">Nucleus</keyword>
<keyword evidence="11" id="KW-0175">Coiled coil</keyword>
<dbReference type="PROSITE" id="PS50071">
    <property type="entry name" value="HOMEOBOX_2"/>
    <property type="match status" value="1"/>
</dbReference>
<protein>
    <recommendedName>
        <fullName evidence="10">Homeobox-leucine zipper protein</fullName>
    </recommendedName>
    <alternativeName>
        <fullName evidence="10">HD-ZIP protein</fullName>
    </alternativeName>
    <alternativeName>
        <fullName evidence="10">Homeodomain transcription factor</fullName>
    </alternativeName>
</protein>
<dbReference type="InterPro" id="IPR017970">
    <property type="entry name" value="Homeobox_CS"/>
</dbReference>
<evidence type="ECO:0000259" key="12">
    <source>
        <dbReference type="PROSITE" id="PS50071"/>
    </source>
</evidence>
<keyword evidence="5 10" id="KW-0804">Transcription</keyword>
<dbReference type="InterPro" id="IPR003106">
    <property type="entry name" value="Leu_zip_homeo"/>
</dbReference>
<dbReference type="PANTHER" id="PTHR24326">
    <property type="entry name" value="HOMEOBOX-LEUCINE ZIPPER PROTEIN"/>
    <property type="match status" value="1"/>
</dbReference>
<evidence type="ECO:0000256" key="3">
    <source>
        <dbReference type="ARBA" id="ARBA00023125"/>
    </source>
</evidence>
<feature type="coiled-coil region" evidence="11">
    <location>
        <begin position="58"/>
        <end position="106"/>
    </location>
</feature>
<keyword evidence="4 8" id="KW-0371">Homeobox</keyword>
<evidence type="ECO:0000256" key="6">
    <source>
        <dbReference type="ARBA" id="ARBA00023242"/>
    </source>
</evidence>
<proteinExistence type="inferred from homology"/>
<keyword evidence="3 8" id="KW-0238">DNA-binding</keyword>
<evidence type="ECO:0000313" key="13">
    <source>
        <dbReference type="EMBL" id="KAL3817865.1"/>
    </source>
</evidence>
<dbReference type="InterPro" id="IPR009057">
    <property type="entry name" value="Homeodomain-like_sf"/>
</dbReference>
<comment type="caution">
    <text evidence="13">The sequence shown here is derived from an EMBL/GenBank/DDBJ whole genome shotgun (WGS) entry which is preliminary data.</text>
</comment>
<dbReference type="CDD" id="cd00086">
    <property type="entry name" value="homeodomain"/>
    <property type="match status" value="1"/>
</dbReference>
<evidence type="ECO:0000256" key="7">
    <source>
        <dbReference type="ARBA" id="ARBA00025748"/>
    </source>
</evidence>
<evidence type="ECO:0000256" key="4">
    <source>
        <dbReference type="ARBA" id="ARBA00023155"/>
    </source>
</evidence>